<keyword evidence="10" id="KW-1185">Reference proteome</keyword>
<dbReference type="InterPro" id="IPR003721">
    <property type="entry name" value="Pantoate_ligase"/>
</dbReference>
<comment type="pathway">
    <text evidence="1 8">Cofactor biosynthesis; (R)-pantothenate biosynthesis; (R)-pantothenate from (R)-pantoate and beta-alanine: step 1/1.</text>
</comment>
<feature type="binding site" evidence="8">
    <location>
        <position position="153"/>
    </location>
    <ligand>
        <name>(R)-pantoate</name>
        <dbReference type="ChEBI" id="CHEBI:15980"/>
    </ligand>
</feature>
<dbReference type="EC" id="6.3.2.1" evidence="8"/>
<dbReference type="Proteomes" id="UP001324993">
    <property type="component" value="Chromosome"/>
</dbReference>
<dbReference type="Gene3D" id="3.30.1300.10">
    <property type="entry name" value="Pantoate-beta-alanine ligase, C-terminal domain"/>
    <property type="match status" value="1"/>
</dbReference>
<evidence type="ECO:0000256" key="4">
    <source>
        <dbReference type="ARBA" id="ARBA00022655"/>
    </source>
</evidence>
<dbReference type="EMBL" id="CP138858">
    <property type="protein sequence ID" value="WPJ96094.1"/>
    <property type="molecule type" value="Genomic_DNA"/>
</dbReference>
<feature type="binding site" evidence="8">
    <location>
        <begin position="147"/>
        <end position="150"/>
    </location>
    <ligand>
        <name>ATP</name>
        <dbReference type="ChEBI" id="CHEBI:30616"/>
    </ligand>
</feature>
<dbReference type="SUPFAM" id="SSF52374">
    <property type="entry name" value="Nucleotidylyl transferase"/>
    <property type="match status" value="1"/>
</dbReference>
<comment type="subcellular location">
    <subcellularLocation>
        <location evidence="8">Cytoplasm</location>
    </subcellularLocation>
</comment>
<dbReference type="Pfam" id="PF02569">
    <property type="entry name" value="Pantoate_ligase"/>
    <property type="match status" value="1"/>
</dbReference>
<dbReference type="Gene3D" id="3.40.50.620">
    <property type="entry name" value="HUPs"/>
    <property type="match status" value="1"/>
</dbReference>
<organism evidence="9 10">
    <name type="scientific">Coraliomargarita algicola</name>
    <dbReference type="NCBI Taxonomy" id="3092156"/>
    <lineage>
        <taxon>Bacteria</taxon>
        <taxon>Pseudomonadati</taxon>
        <taxon>Verrucomicrobiota</taxon>
        <taxon>Opitutia</taxon>
        <taxon>Puniceicoccales</taxon>
        <taxon>Coraliomargaritaceae</taxon>
        <taxon>Coraliomargarita</taxon>
    </lineage>
</organism>
<evidence type="ECO:0000256" key="3">
    <source>
        <dbReference type="ARBA" id="ARBA00022598"/>
    </source>
</evidence>
<dbReference type="InterPro" id="IPR004821">
    <property type="entry name" value="Cyt_trans-like"/>
</dbReference>
<dbReference type="InterPro" id="IPR042176">
    <property type="entry name" value="Pantoate_ligase_C"/>
</dbReference>
<dbReference type="PANTHER" id="PTHR21299:SF1">
    <property type="entry name" value="PANTOATE--BETA-ALANINE LIGASE"/>
    <property type="match status" value="1"/>
</dbReference>
<dbReference type="NCBIfam" id="TIGR00018">
    <property type="entry name" value="panC"/>
    <property type="match status" value="1"/>
</dbReference>
<evidence type="ECO:0000313" key="10">
    <source>
        <dbReference type="Proteomes" id="UP001324993"/>
    </source>
</evidence>
<keyword evidence="4 8" id="KW-0566">Pantothenate biosynthesis</keyword>
<dbReference type="NCBIfam" id="TIGR00125">
    <property type="entry name" value="cyt_tran_rel"/>
    <property type="match status" value="1"/>
</dbReference>
<dbReference type="InterPro" id="IPR014729">
    <property type="entry name" value="Rossmann-like_a/b/a_fold"/>
</dbReference>
<evidence type="ECO:0000256" key="7">
    <source>
        <dbReference type="ARBA" id="ARBA00048258"/>
    </source>
</evidence>
<comment type="miscellaneous">
    <text evidence="8">The reaction proceeds by a bi uni uni bi ping pong mechanism.</text>
</comment>
<dbReference type="CDD" id="cd00560">
    <property type="entry name" value="PanC"/>
    <property type="match status" value="1"/>
</dbReference>
<feature type="binding site" evidence="8">
    <location>
        <begin position="184"/>
        <end position="187"/>
    </location>
    <ligand>
        <name>ATP</name>
        <dbReference type="ChEBI" id="CHEBI:30616"/>
    </ligand>
</feature>
<feature type="binding site" evidence="8">
    <location>
        <begin position="30"/>
        <end position="37"/>
    </location>
    <ligand>
        <name>ATP</name>
        <dbReference type="ChEBI" id="CHEBI:30616"/>
    </ligand>
</feature>
<protein>
    <recommendedName>
        <fullName evidence="8">Pantothenate synthetase</fullName>
        <shortName evidence="8">PS</shortName>
        <ecNumber evidence="8">6.3.2.1</ecNumber>
    </recommendedName>
    <alternativeName>
        <fullName evidence="8">Pantoate--beta-alanine ligase</fullName>
    </alternativeName>
    <alternativeName>
        <fullName evidence="8">Pantoate-activating enzyme</fullName>
    </alternativeName>
</protein>
<accession>A0ABZ0RSZ1</accession>
<comment type="caution">
    <text evidence="8">Lacks conserved residue(s) required for the propagation of feature annotation.</text>
</comment>
<sequence length="280" mass="31122">MQTIQSVNEMQSHAIGLRSSGRLIGLVPTMGCLHEGHLSLIDIAKEKADKVIVSIFVNPTQFGPSEDYAKYPRMLEADIEKCRERGADIVFTPTVEDMYPQGFSTYVNEESISAGLCGVTRPQHFRGVTTVCLKLFNITRPDIAVFGQKDAQQCAVIKKMVADLNIPAEVVIGETQRDADGMATSSRNSYLTENQREEACNISKALMMAKDMVDAGTKSVDRIVAEVTHHLMHSRRIRVIYVQVVDRETMVPAREILPGQQLLCVAAWADQTRLIDNIKL</sequence>
<evidence type="ECO:0000313" key="9">
    <source>
        <dbReference type="EMBL" id="WPJ96094.1"/>
    </source>
</evidence>
<gene>
    <name evidence="8 9" type="primary">panC</name>
    <name evidence="9" type="ORF">SH580_00070</name>
</gene>
<keyword evidence="5 8" id="KW-0547">Nucleotide-binding</keyword>
<dbReference type="RefSeq" id="WP_319832958.1">
    <property type="nucleotide sequence ID" value="NZ_CP138858.1"/>
</dbReference>
<evidence type="ECO:0000256" key="2">
    <source>
        <dbReference type="ARBA" id="ARBA00009256"/>
    </source>
</evidence>
<evidence type="ECO:0000256" key="5">
    <source>
        <dbReference type="ARBA" id="ARBA00022741"/>
    </source>
</evidence>
<keyword evidence="8" id="KW-0963">Cytoplasm</keyword>
<feature type="active site" description="Proton donor" evidence="8">
    <location>
        <position position="37"/>
    </location>
</feature>
<dbReference type="GO" id="GO:0016874">
    <property type="term" value="F:ligase activity"/>
    <property type="evidence" value="ECO:0007669"/>
    <property type="project" value="UniProtKB-KW"/>
</dbReference>
<evidence type="ECO:0000256" key="1">
    <source>
        <dbReference type="ARBA" id="ARBA00004990"/>
    </source>
</evidence>
<comment type="similarity">
    <text evidence="2 8">Belongs to the pantothenate synthetase family.</text>
</comment>
<feature type="binding site" evidence="8">
    <location>
        <position position="61"/>
    </location>
    <ligand>
        <name>(R)-pantoate</name>
        <dbReference type="ChEBI" id="CHEBI:15980"/>
    </ligand>
</feature>
<evidence type="ECO:0000256" key="6">
    <source>
        <dbReference type="ARBA" id="ARBA00022840"/>
    </source>
</evidence>
<comment type="function">
    <text evidence="8">Catalyzes the condensation of pantoate with beta-alanine in an ATP-dependent reaction via a pantoyl-adenylate intermediate.</text>
</comment>
<comment type="catalytic activity">
    <reaction evidence="7 8">
        <text>(R)-pantoate + beta-alanine + ATP = (R)-pantothenate + AMP + diphosphate + H(+)</text>
        <dbReference type="Rhea" id="RHEA:10912"/>
        <dbReference type="ChEBI" id="CHEBI:15378"/>
        <dbReference type="ChEBI" id="CHEBI:15980"/>
        <dbReference type="ChEBI" id="CHEBI:29032"/>
        <dbReference type="ChEBI" id="CHEBI:30616"/>
        <dbReference type="ChEBI" id="CHEBI:33019"/>
        <dbReference type="ChEBI" id="CHEBI:57966"/>
        <dbReference type="ChEBI" id="CHEBI:456215"/>
        <dbReference type="EC" id="6.3.2.1"/>
    </reaction>
</comment>
<evidence type="ECO:0000256" key="8">
    <source>
        <dbReference type="HAMAP-Rule" id="MF_00158"/>
    </source>
</evidence>
<dbReference type="HAMAP" id="MF_00158">
    <property type="entry name" value="PanC"/>
    <property type="match status" value="1"/>
</dbReference>
<proteinExistence type="inferred from homology"/>
<keyword evidence="3 8" id="KW-0436">Ligase</keyword>
<feature type="binding site" evidence="8">
    <location>
        <position position="61"/>
    </location>
    <ligand>
        <name>beta-alanine</name>
        <dbReference type="ChEBI" id="CHEBI:57966"/>
    </ligand>
</feature>
<name>A0ABZ0RSZ1_9BACT</name>
<keyword evidence="6 8" id="KW-0067">ATP-binding</keyword>
<reference evidence="9 10" key="1">
    <citation type="submission" date="2023-11" db="EMBL/GenBank/DDBJ databases">
        <title>Coraliomargarita sp. nov., isolated from marine algae.</title>
        <authorList>
            <person name="Lee J.K."/>
            <person name="Baek J.H."/>
            <person name="Kim J.M."/>
            <person name="Choi D.G."/>
            <person name="Jeon C.O."/>
        </authorList>
    </citation>
    <scope>NUCLEOTIDE SEQUENCE [LARGE SCALE GENOMIC DNA]</scope>
    <source>
        <strain evidence="9 10">J2-16</strain>
    </source>
</reference>
<comment type="subunit">
    <text evidence="8">Homodimer.</text>
</comment>
<dbReference type="PANTHER" id="PTHR21299">
    <property type="entry name" value="CYTIDYLATE KINASE/PANTOATE-BETA-ALANINE LIGASE"/>
    <property type="match status" value="1"/>
</dbReference>